<gene>
    <name evidence="1" type="ORF">GRFL_2157</name>
</gene>
<dbReference type="InterPro" id="IPR033427">
    <property type="entry name" value="DUF5123"/>
</dbReference>
<evidence type="ECO:0000313" key="1">
    <source>
        <dbReference type="EMBL" id="APU68881.1"/>
    </source>
</evidence>
<dbReference type="SUPFAM" id="SSF49265">
    <property type="entry name" value="Fibronectin type III"/>
    <property type="match status" value="1"/>
</dbReference>
<proteinExistence type="predicted"/>
<evidence type="ECO:0000313" key="2">
    <source>
        <dbReference type="Proteomes" id="UP000186230"/>
    </source>
</evidence>
<accession>A0A1L7I5K4</accession>
<dbReference type="PROSITE" id="PS51257">
    <property type="entry name" value="PROKAR_LIPOPROTEIN"/>
    <property type="match status" value="1"/>
</dbReference>
<dbReference type="InterPro" id="IPR012334">
    <property type="entry name" value="Pectin_lyas_fold"/>
</dbReference>
<organism evidence="1 2">
    <name type="scientific">Christiangramia flava JLT2011</name>
    <dbReference type="NCBI Taxonomy" id="1229726"/>
    <lineage>
        <taxon>Bacteria</taxon>
        <taxon>Pseudomonadati</taxon>
        <taxon>Bacteroidota</taxon>
        <taxon>Flavobacteriia</taxon>
        <taxon>Flavobacteriales</taxon>
        <taxon>Flavobacteriaceae</taxon>
        <taxon>Christiangramia</taxon>
    </lineage>
</organism>
<protein>
    <submittedName>
        <fullName evidence="1">Uncharacterized protein</fullName>
    </submittedName>
</protein>
<dbReference type="PROSITE" id="PS50853">
    <property type="entry name" value="FN3"/>
    <property type="match status" value="1"/>
</dbReference>
<keyword evidence="2" id="KW-1185">Reference proteome</keyword>
<dbReference type="KEGG" id="gfl:GRFL_2157"/>
<dbReference type="InterPro" id="IPR036116">
    <property type="entry name" value="FN3_sf"/>
</dbReference>
<dbReference type="AlphaFoldDB" id="A0A1L7I5K4"/>
<dbReference type="InterPro" id="IPR011050">
    <property type="entry name" value="Pectin_lyase_fold/virulence"/>
</dbReference>
<dbReference type="RefSeq" id="WP_083644600.1">
    <property type="nucleotide sequence ID" value="NZ_AMRU01000006.1"/>
</dbReference>
<sequence>MNFKHIFKSVLVALVLLGTVTGCDYDTELIEELPVEREFAPVALKAFVRNQVNVELNWTVNENVNSYIVEFSANDPSFGNITKTLEVTPDELPVLVPLEGETLYSIRVKAISSRGLDDSSWATTTAQTLTEQLFLEGDPSDIKALEATLRWVAGSDVTEIRLSPGDIVYTLSEEEKAAGVATITGLTSETEYTATLLNGSKVRGLKVFTTGIDIGTGKLVTPEDDLLQMITDAVAGDILVLQEGDYTEQTGTITLDKSLTIRGLRSYDKPLLRVNFEITTGAEDVSLIDLDLQGDGDGSSTLSDAVRYTGPGNFNTLLISGCNIHDYARSFIAGNETDAILQSLTVENSIIHDIFTSGGDFIDFRNSDVLNVLLQNSTFYNCAPGRDFIRMDAAGTTNDTGQTSNIVIDSCTIYASADSDSRRLLYVRFVSNDVTVTNTLIAETESEGYADREGIDESPTFSNNNYFNAPGFYDTAQYIYDDSSYTTLDPGFVDPSTGDFTVTNQTLIDNMVGDPRWR</sequence>
<dbReference type="InterPro" id="IPR003961">
    <property type="entry name" value="FN3_dom"/>
</dbReference>
<dbReference type="CDD" id="cd00063">
    <property type="entry name" value="FN3"/>
    <property type="match status" value="1"/>
</dbReference>
<dbReference type="Proteomes" id="UP000186230">
    <property type="component" value="Chromosome"/>
</dbReference>
<dbReference type="EMBL" id="CP016359">
    <property type="protein sequence ID" value="APU68881.1"/>
    <property type="molecule type" value="Genomic_DNA"/>
</dbReference>
<dbReference type="STRING" id="1229726.GRFL_2157"/>
<dbReference type="Gene3D" id="2.160.20.10">
    <property type="entry name" value="Single-stranded right-handed beta-helix, Pectin lyase-like"/>
    <property type="match status" value="1"/>
</dbReference>
<dbReference type="SUPFAM" id="SSF51126">
    <property type="entry name" value="Pectin lyase-like"/>
    <property type="match status" value="1"/>
</dbReference>
<dbReference type="OrthoDB" id="691503at2"/>
<dbReference type="Gene3D" id="2.60.40.10">
    <property type="entry name" value="Immunoglobulins"/>
    <property type="match status" value="1"/>
</dbReference>
<dbReference type="Pfam" id="PF17161">
    <property type="entry name" value="DUF5123"/>
    <property type="match status" value="1"/>
</dbReference>
<dbReference type="InterPro" id="IPR013783">
    <property type="entry name" value="Ig-like_fold"/>
</dbReference>
<reference evidence="1 2" key="1">
    <citation type="submission" date="2016-07" db="EMBL/GenBank/DDBJ databases">
        <title>Multi-omics approach to identify versatile polysaccharide utilization systems of a marine flavobacterium Gramella flava.</title>
        <authorList>
            <person name="Tang K."/>
        </authorList>
    </citation>
    <scope>NUCLEOTIDE SEQUENCE [LARGE SCALE GENOMIC DNA]</scope>
    <source>
        <strain evidence="1 2">JLT2011</strain>
    </source>
</reference>
<dbReference type="Pfam" id="PF16318">
    <property type="entry name" value="DUF4957"/>
    <property type="match status" value="1"/>
</dbReference>
<name>A0A1L7I5K4_9FLAO</name>
<dbReference type="InterPro" id="IPR032530">
    <property type="entry name" value="DUF4957"/>
</dbReference>